<evidence type="ECO:0000313" key="13">
    <source>
        <dbReference type="Proteomes" id="UP000472264"/>
    </source>
</evidence>
<gene>
    <name evidence="12" type="primary">med14</name>
</gene>
<dbReference type="InterPro" id="IPR056877">
    <property type="entry name" value="Med14_C"/>
</dbReference>
<keyword evidence="4 7" id="KW-0010">Activator</keyword>
<organism evidence="12 13">
    <name type="scientific">Echeneis naucrates</name>
    <name type="common">Live sharksucker</name>
    <dbReference type="NCBI Taxonomy" id="173247"/>
    <lineage>
        <taxon>Eukaryota</taxon>
        <taxon>Metazoa</taxon>
        <taxon>Chordata</taxon>
        <taxon>Craniata</taxon>
        <taxon>Vertebrata</taxon>
        <taxon>Euteleostomi</taxon>
        <taxon>Actinopterygii</taxon>
        <taxon>Neopterygii</taxon>
        <taxon>Teleostei</taxon>
        <taxon>Neoteleostei</taxon>
        <taxon>Acanthomorphata</taxon>
        <taxon>Carangaria</taxon>
        <taxon>Carangiformes</taxon>
        <taxon>Echeneidae</taxon>
        <taxon>Echeneis</taxon>
    </lineage>
</organism>
<protein>
    <recommendedName>
        <fullName evidence="7">Mediator of RNA polymerase II transcription subunit 14</fullName>
    </recommendedName>
    <alternativeName>
        <fullName evidence="7">Mediator complex subunit 14</fullName>
    </alternativeName>
</protein>
<dbReference type="InterPro" id="IPR013947">
    <property type="entry name" value="Mediator_Med14"/>
</dbReference>
<evidence type="ECO:0000256" key="7">
    <source>
        <dbReference type="RuleBase" id="RU365082"/>
    </source>
</evidence>
<keyword evidence="13" id="KW-1185">Reference proteome</keyword>
<dbReference type="AlphaFoldDB" id="A0A665VS88"/>
<dbReference type="InterPro" id="IPR055107">
    <property type="entry name" value="Med14_RM8"/>
</dbReference>
<comment type="similarity">
    <text evidence="2 7">Belongs to the Mediator complex subunit 14 family.</text>
</comment>
<evidence type="ECO:0000259" key="9">
    <source>
        <dbReference type="Pfam" id="PF08638"/>
    </source>
</evidence>
<evidence type="ECO:0000256" key="4">
    <source>
        <dbReference type="ARBA" id="ARBA00023159"/>
    </source>
</evidence>
<feature type="domain" description="Mediator of RNA polymerase II transcription subunit 14 RM8" evidence="10">
    <location>
        <begin position="410"/>
        <end position="456"/>
    </location>
</feature>
<keyword evidence="3 7" id="KW-0805">Transcription regulation</keyword>
<dbReference type="Ensembl" id="ENSENLT00000035490.1">
    <property type="protein sequence ID" value="ENSENLP00000034546.1"/>
    <property type="gene ID" value="ENSENLG00000014820.1"/>
</dbReference>
<dbReference type="PANTHER" id="PTHR12809:SF2">
    <property type="entry name" value="MEDIATOR OF RNA POLYMERASE II TRANSCRIPTION SUBUNIT 14"/>
    <property type="match status" value="1"/>
</dbReference>
<feature type="domain" description="Mediator complex subunit MED14 N-terminal" evidence="9">
    <location>
        <begin position="36"/>
        <end position="224"/>
    </location>
</feature>
<dbReference type="Pfam" id="PF25069">
    <property type="entry name" value="Med14_C"/>
    <property type="match status" value="1"/>
</dbReference>
<evidence type="ECO:0000256" key="8">
    <source>
        <dbReference type="SAM" id="MobiDB-lite"/>
    </source>
</evidence>
<dbReference type="PANTHER" id="PTHR12809">
    <property type="entry name" value="MEDIATOR COMPLEX SUBUNIT"/>
    <property type="match status" value="1"/>
</dbReference>
<evidence type="ECO:0000313" key="12">
    <source>
        <dbReference type="Ensembl" id="ENSENLP00000034546.1"/>
    </source>
</evidence>
<keyword evidence="5 7" id="KW-0804">Transcription</keyword>
<dbReference type="GO" id="GO:0003712">
    <property type="term" value="F:transcription coregulator activity"/>
    <property type="evidence" value="ECO:0007669"/>
    <property type="project" value="UniProtKB-UniRule"/>
</dbReference>
<dbReference type="InterPro" id="IPR055122">
    <property type="entry name" value="Med14_N"/>
</dbReference>
<feature type="compositionally biased region" description="Low complexity" evidence="8">
    <location>
        <begin position="10"/>
        <end position="22"/>
    </location>
</feature>
<accession>A0A665VS88</accession>
<feature type="domain" description="Mediator of RNA polymerase II transcription subunit 14 C-terminal" evidence="11">
    <location>
        <begin position="472"/>
        <end position="614"/>
    </location>
</feature>
<dbReference type="Pfam" id="PF08638">
    <property type="entry name" value="Med14"/>
    <property type="match status" value="1"/>
</dbReference>
<comment type="function">
    <text evidence="7">Component of the Mediator complex, a coactivator involved in the regulated transcription of nearly all RNA polymerase II-dependent genes. Mediator functions as a bridge to convey information from gene-specific regulatory proteins to the basal RNA polymerase II transcription machinery. Mediator is recruited to promoters by direct interactions with regulatory proteins and serves as a scaffold for the assembly of a functional preinitiation complex with RNA polymerase II and the general transcription factors.</text>
</comment>
<evidence type="ECO:0000259" key="10">
    <source>
        <dbReference type="Pfam" id="PF22983"/>
    </source>
</evidence>
<name>A0A665VS88_ECHNA</name>
<feature type="region of interest" description="Disordered" evidence="8">
    <location>
        <begin position="231"/>
        <end position="335"/>
    </location>
</feature>
<sequence length="619" mass="67191">MAPVQIGSDGQLVPLGGPVVSGPQPPPPGAPATHGIRLSLLIEFLLQRTYHEITLLAELLPRKTDMERKIEIVQFASRTRQLFVRLLALVKWASNAGKVEKCAMISSFLDQQTILFVDTADRLASLARDALVHARLPSFAIPFAIDVLTTGSYPRLPTCIRDKIIPPDPITKAEKQTTLNQLNQILRHRLVTTDLPPQLANLTVANGRVKFRVEGEFEATLTVMGNIHASGSPSGALRAPSPFGPTPSPSSLGIAMGQTSFASPHGALDPSSPYAIVSPSHRGQWPGSPQVSGPSPGARIHGMSPGNPSLHSPIPDPHSPRAGTSNMPPPRKLPQRPWAASIPTILTHNALHVLLLPSPTPCLVPGLAGSYLCSAHKLCSLDHWYITLPCSYSSLLTSTTLSNFFQLSITDVLKCRVALNPKNYQTLQLKVTPENTGPWSQEELQVLEKFFETRVAGPPFKYNTLNAFTKLLGAPTTILRDCVRIMKLELFPDQAAQLKWNVQFCLTIPPSAPPIAPPGTIAVVLKSKMLFFLQLTQRIPVPQEPVSIIVPIVYDMATGLTQQADIPRQHSSSGAAALMVSNILKRFNELHPARQGECTIFTSVHELMANLTLPPGTRQ</sequence>
<keyword evidence="6 7" id="KW-0539">Nucleus</keyword>
<reference evidence="12" key="2">
    <citation type="submission" date="2025-08" db="UniProtKB">
        <authorList>
            <consortium name="Ensembl"/>
        </authorList>
    </citation>
    <scope>IDENTIFICATION</scope>
</reference>
<reference evidence="12" key="3">
    <citation type="submission" date="2025-09" db="UniProtKB">
        <authorList>
            <consortium name="Ensembl"/>
        </authorList>
    </citation>
    <scope>IDENTIFICATION</scope>
</reference>
<comment type="subcellular location">
    <subcellularLocation>
        <location evidence="1 7">Nucleus</location>
    </subcellularLocation>
</comment>
<feature type="region of interest" description="Disordered" evidence="8">
    <location>
        <begin position="1"/>
        <end position="30"/>
    </location>
</feature>
<evidence type="ECO:0000256" key="2">
    <source>
        <dbReference type="ARBA" id="ARBA00007813"/>
    </source>
</evidence>
<reference evidence="12" key="1">
    <citation type="submission" date="2021-04" db="EMBL/GenBank/DDBJ databases">
        <authorList>
            <consortium name="Wellcome Sanger Institute Data Sharing"/>
        </authorList>
    </citation>
    <scope>NUCLEOTIDE SEQUENCE [LARGE SCALE GENOMIC DNA]</scope>
</reference>
<dbReference type="Pfam" id="PF22983">
    <property type="entry name" value="RM8_Med14"/>
    <property type="match status" value="1"/>
</dbReference>
<evidence type="ECO:0000256" key="1">
    <source>
        <dbReference type="ARBA" id="ARBA00004123"/>
    </source>
</evidence>
<feature type="compositionally biased region" description="Low complexity" evidence="8">
    <location>
        <begin position="283"/>
        <end position="297"/>
    </location>
</feature>
<comment type="subunit">
    <text evidence="7">Component of the Mediator complex.</text>
</comment>
<dbReference type="GO" id="GO:0070847">
    <property type="term" value="C:core mediator complex"/>
    <property type="evidence" value="ECO:0007669"/>
    <property type="project" value="TreeGrafter"/>
</dbReference>
<proteinExistence type="inferred from homology"/>
<evidence type="ECO:0000256" key="6">
    <source>
        <dbReference type="ARBA" id="ARBA00023242"/>
    </source>
</evidence>
<dbReference type="GO" id="GO:0006357">
    <property type="term" value="P:regulation of transcription by RNA polymerase II"/>
    <property type="evidence" value="ECO:0007669"/>
    <property type="project" value="InterPro"/>
</dbReference>
<evidence type="ECO:0000256" key="5">
    <source>
        <dbReference type="ARBA" id="ARBA00023163"/>
    </source>
</evidence>
<evidence type="ECO:0000259" key="11">
    <source>
        <dbReference type="Pfam" id="PF25069"/>
    </source>
</evidence>
<evidence type="ECO:0000256" key="3">
    <source>
        <dbReference type="ARBA" id="ARBA00023015"/>
    </source>
</evidence>
<dbReference type="GO" id="GO:0016592">
    <property type="term" value="C:mediator complex"/>
    <property type="evidence" value="ECO:0007669"/>
    <property type="project" value="UniProtKB-UniRule"/>
</dbReference>
<dbReference type="Proteomes" id="UP000472264">
    <property type="component" value="Chromosome 21"/>
</dbReference>